<organism evidence="1">
    <name type="scientific">viral metagenome</name>
    <dbReference type="NCBI Taxonomy" id="1070528"/>
    <lineage>
        <taxon>unclassified sequences</taxon>
        <taxon>metagenomes</taxon>
        <taxon>organismal metagenomes</taxon>
    </lineage>
</organism>
<dbReference type="AlphaFoldDB" id="A0A6C0J3T7"/>
<sequence length="390" mass="46900">MNSAQLLNCKNEYLILDQKIIDNILNLFKKSTTKSNKVTISKNNNILKNSKFRLNKNKISNKTILILNKVSETNINKLLIEFINNISVENENDFKIVQQEFFIKIVKDSSFIKFYIKFITQIFQIIYYNKKYLPIYFLNLIEKSLKVTYQNGQNTDDFSFLDITSDEYRKNVLNLIYNLNNFNYFNNYMTVVDNILLNQNKYIEDIYFWFNLVPNKEEYKDIIKNKLTSLDLNFRDIILLNNLLENNINKKIEYVNTPISTEKECNITDIFQIQINNTIEEFNYLKSQIEVIEFINLFCIDYNKKHLFIYSLLDFYFSKENNIIDDYLQLFTILIKKKIIFKNLLSKTLFTYISKKKSINEKKLLEFVKFLKKNNITKNIEFLYNKFQNL</sequence>
<accession>A0A6C0J3T7</accession>
<protein>
    <submittedName>
        <fullName evidence="1">Uncharacterized protein</fullName>
    </submittedName>
</protein>
<reference evidence="1" key="1">
    <citation type="journal article" date="2020" name="Nature">
        <title>Giant virus diversity and host interactions through global metagenomics.</title>
        <authorList>
            <person name="Schulz F."/>
            <person name="Roux S."/>
            <person name="Paez-Espino D."/>
            <person name="Jungbluth S."/>
            <person name="Walsh D.A."/>
            <person name="Denef V.J."/>
            <person name="McMahon K.D."/>
            <person name="Konstantinidis K.T."/>
            <person name="Eloe-Fadrosh E.A."/>
            <person name="Kyrpides N.C."/>
            <person name="Woyke T."/>
        </authorList>
    </citation>
    <scope>NUCLEOTIDE SEQUENCE</scope>
    <source>
        <strain evidence="1">GVMAG-M-3300025860-12</strain>
    </source>
</reference>
<proteinExistence type="predicted"/>
<name>A0A6C0J3T7_9ZZZZ</name>
<dbReference type="EMBL" id="MN740326">
    <property type="protein sequence ID" value="QHU00329.1"/>
    <property type="molecule type" value="Genomic_DNA"/>
</dbReference>
<evidence type="ECO:0000313" key="1">
    <source>
        <dbReference type="EMBL" id="QHU00329.1"/>
    </source>
</evidence>